<gene>
    <name evidence="7" type="ORF">GU243_07275</name>
</gene>
<organism evidence="7 8">
    <name type="scientific">Pseudarthrobacter psychrotolerans</name>
    <dbReference type="NCBI Taxonomy" id="2697569"/>
    <lineage>
        <taxon>Bacteria</taxon>
        <taxon>Bacillati</taxon>
        <taxon>Actinomycetota</taxon>
        <taxon>Actinomycetes</taxon>
        <taxon>Micrococcales</taxon>
        <taxon>Micrococcaceae</taxon>
        <taxon>Pseudarthrobacter</taxon>
    </lineage>
</organism>
<dbReference type="SUPFAM" id="SSF53807">
    <property type="entry name" value="Helical backbone' metal receptor"/>
    <property type="match status" value="1"/>
</dbReference>
<dbReference type="PANTHER" id="PTHR42953:SF1">
    <property type="entry name" value="METAL-BINDING PROTEIN HI_0362-RELATED"/>
    <property type="match status" value="1"/>
</dbReference>
<evidence type="ECO:0000256" key="1">
    <source>
        <dbReference type="ARBA" id="ARBA00004196"/>
    </source>
</evidence>
<dbReference type="KEGG" id="psey:GU243_07275"/>
<evidence type="ECO:0000256" key="6">
    <source>
        <dbReference type="SAM" id="SignalP"/>
    </source>
</evidence>
<dbReference type="GO" id="GO:0030313">
    <property type="term" value="C:cell envelope"/>
    <property type="evidence" value="ECO:0007669"/>
    <property type="project" value="UniProtKB-SubCell"/>
</dbReference>
<dbReference type="InterPro" id="IPR050492">
    <property type="entry name" value="Bact_metal-bind_prot9"/>
</dbReference>
<evidence type="ECO:0000256" key="3">
    <source>
        <dbReference type="ARBA" id="ARBA00022723"/>
    </source>
</evidence>
<dbReference type="PROSITE" id="PS51257">
    <property type="entry name" value="PROKAR_LIPOPROTEIN"/>
    <property type="match status" value="1"/>
</dbReference>
<dbReference type="EMBL" id="CP047898">
    <property type="protein sequence ID" value="QHK19572.1"/>
    <property type="molecule type" value="Genomic_DNA"/>
</dbReference>
<evidence type="ECO:0000313" key="8">
    <source>
        <dbReference type="Proteomes" id="UP000464186"/>
    </source>
</evidence>
<dbReference type="GO" id="GO:0030001">
    <property type="term" value="P:metal ion transport"/>
    <property type="evidence" value="ECO:0007669"/>
    <property type="project" value="InterPro"/>
</dbReference>
<reference evidence="7 8" key="1">
    <citation type="submission" date="2020-01" db="EMBL/GenBank/DDBJ databases">
        <title>Pseudarthrobacter psychrotolerans sp. nov., isolated from antarctic soil.</title>
        <authorList>
            <person name="Shin Y."/>
            <person name="Park W."/>
        </authorList>
    </citation>
    <scope>NUCLEOTIDE SEQUENCE [LARGE SCALE GENOMIC DNA]</scope>
    <source>
        <strain evidence="7 8">YJ56</strain>
    </source>
</reference>
<dbReference type="Pfam" id="PF01297">
    <property type="entry name" value="ZnuA"/>
    <property type="match status" value="1"/>
</dbReference>
<dbReference type="Proteomes" id="UP000464186">
    <property type="component" value="Chromosome"/>
</dbReference>
<sequence length="331" mass="33857">MRHPAAIRTSLAALAGVSLLLTACGSGGGAPSASSGTDSSAGVVDVVASTNVYGDIAAIIGGDKVNVTSIITKTSQDPHSYEATAQDRLLVSKAELVIENGGGYDAFLHKMADDSNIPHSNIVTAVDVAGLAPEKDHADSSAASESADGHDHEHGEFNEHAWYSLDAMGKLADSLAAKLGELEPGSAAQFTSNAATFKAGVDGLAGRLAVLKANGTGAAVAVTEPVPLYLLEAAGLENRTPAAYTAAIEEGSDVPPAVLKAATDLAGSKDIRFLAYNAQTEGPQTQALKKAAESAGVPVLDFSETLPEGKTYLQWMTDNVDNVSKVLEKNS</sequence>
<feature type="region of interest" description="Disordered" evidence="5">
    <location>
        <begin position="134"/>
        <end position="154"/>
    </location>
</feature>
<keyword evidence="3" id="KW-0479">Metal-binding</keyword>
<keyword evidence="8" id="KW-1185">Reference proteome</keyword>
<keyword evidence="4 6" id="KW-0732">Signal</keyword>
<evidence type="ECO:0000313" key="7">
    <source>
        <dbReference type="EMBL" id="QHK19572.1"/>
    </source>
</evidence>
<accession>A0A6P1NPU9</accession>
<dbReference type="PANTHER" id="PTHR42953">
    <property type="entry name" value="HIGH-AFFINITY ZINC UPTAKE SYSTEM PROTEIN ZNUA-RELATED"/>
    <property type="match status" value="1"/>
</dbReference>
<evidence type="ECO:0000256" key="4">
    <source>
        <dbReference type="ARBA" id="ARBA00022729"/>
    </source>
</evidence>
<feature type="chain" id="PRO_5039696177" evidence="6">
    <location>
        <begin position="24"/>
        <end position="331"/>
    </location>
</feature>
<feature type="signal peptide" evidence="6">
    <location>
        <begin position="1"/>
        <end position="23"/>
    </location>
</feature>
<comment type="subcellular location">
    <subcellularLocation>
        <location evidence="1">Cell envelope</location>
    </subcellularLocation>
</comment>
<dbReference type="Gene3D" id="3.40.50.1980">
    <property type="entry name" value="Nitrogenase molybdenum iron protein domain"/>
    <property type="match status" value="2"/>
</dbReference>
<protein>
    <submittedName>
        <fullName evidence="7">Zinc ABC transporter solute-binding protein</fullName>
    </submittedName>
</protein>
<proteinExistence type="predicted"/>
<evidence type="ECO:0000256" key="5">
    <source>
        <dbReference type="SAM" id="MobiDB-lite"/>
    </source>
</evidence>
<dbReference type="AlphaFoldDB" id="A0A6P1NPU9"/>
<dbReference type="GO" id="GO:0046872">
    <property type="term" value="F:metal ion binding"/>
    <property type="evidence" value="ECO:0007669"/>
    <property type="project" value="UniProtKB-KW"/>
</dbReference>
<name>A0A6P1NPU9_9MICC</name>
<keyword evidence="2" id="KW-0813">Transport</keyword>
<evidence type="ECO:0000256" key="2">
    <source>
        <dbReference type="ARBA" id="ARBA00022448"/>
    </source>
</evidence>
<dbReference type="InterPro" id="IPR006127">
    <property type="entry name" value="ZnuA-like"/>
</dbReference>